<dbReference type="CDD" id="cd07185">
    <property type="entry name" value="OmpA_C-like"/>
    <property type="match status" value="1"/>
</dbReference>
<dbReference type="HOGENOM" id="CLU_016890_0_3_6"/>
<keyword evidence="4" id="KW-0812">Transmembrane</keyword>
<accession>W0DVD5</accession>
<dbReference type="InterPro" id="IPR006665">
    <property type="entry name" value="OmpA-like"/>
</dbReference>
<evidence type="ECO:0000256" key="2">
    <source>
        <dbReference type="ARBA" id="ARBA00008914"/>
    </source>
</evidence>
<evidence type="ECO:0000256" key="8">
    <source>
        <dbReference type="SAM" id="Coils"/>
    </source>
</evidence>
<name>W0DVD5_9GAMM</name>
<proteinExistence type="inferred from homology"/>
<dbReference type="STRING" id="717772.THIAE_10395"/>
<dbReference type="PANTHER" id="PTHR30329">
    <property type="entry name" value="STATOR ELEMENT OF FLAGELLAR MOTOR COMPLEX"/>
    <property type="match status" value="1"/>
</dbReference>
<dbReference type="eggNOG" id="COG1360">
    <property type="taxonomic scope" value="Bacteria"/>
</dbReference>
<gene>
    <name evidence="10" type="ORF">THIAE_10395</name>
</gene>
<evidence type="ECO:0000256" key="7">
    <source>
        <dbReference type="PROSITE-ProRule" id="PRU00473"/>
    </source>
</evidence>
<keyword evidence="5" id="KW-1133">Transmembrane helix</keyword>
<evidence type="ECO:0000259" key="9">
    <source>
        <dbReference type="PROSITE" id="PS51123"/>
    </source>
</evidence>
<dbReference type="Pfam" id="PF00691">
    <property type="entry name" value="OmpA"/>
    <property type="match status" value="1"/>
</dbReference>
<sequence length="220" mass="25194">MVTFADLMSLLMAFFALLYAMSSIDPFKFQQVATSLQSVFGDQRSSILEFDGTTLIELNPDSIVENDQKENERFQEIVERVEQQFEREQNVQIEVDPDALTVTLTFQGEALFPSGTALLMPEFRRQLMNLSFLRDYQELDLLVQGHTDRVPLNRGLQYRTNWDLSASRAASVGEFLLDQGFIQPRSLRVEGRADSMPLSAEGDFANYHLDRRVQVIITEQ</sequence>
<evidence type="ECO:0000256" key="3">
    <source>
        <dbReference type="ARBA" id="ARBA00022475"/>
    </source>
</evidence>
<comment type="subcellular location">
    <subcellularLocation>
        <location evidence="1">Cell membrane</location>
        <topology evidence="1">Single-pass membrane protein</topology>
    </subcellularLocation>
</comment>
<feature type="domain" description="OmpA-like" evidence="9">
    <location>
        <begin position="99"/>
        <end position="220"/>
    </location>
</feature>
<dbReference type="PROSITE" id="PS51123">
    <property type="entry name" value="OMPA_2"/>
    <property type="match status" value="1"/>
</dbReference>
<dbReference type="EMBL" id="CP007030">
    <property type="protein sequence ID" value="AHF02407.1"/>
    <property type="molecule type" value="Genomic_DNA"/>
</dbReference>
<dbReference type="PANTHER" id="PTHR30329:SF21">
    <property type="entry name" value="LIPOPROTEIN YIAD-RELATED"/>
    <property type="match status" value="1"/>
</dbReference>
<dbReference type="InParanoid" id="W0DVD5"/>
<dbReference type="AlphaFoldDB" id="W0DVD5"/>
<evidence type="ECO:0000256" key="5">
    <source>
        <dbReference type="ARBA" id="ARBA00022989"/>
    </source>
</evidence>
<evidence type="ECO:0000313" key="11">
    <source>
        <dbReference type="Proteomes" id="UP000005380"/>
    </source>
</evidence>
<dbReference type="InterPro" id="IPR036737">
    <property type="entry name" value="OmpA-like_sf"/>
</dbReference>
<comment type="similarity">
    <text evidence="2">Belongs to the MotB family.</text>
</comment>
<dbReference type="Proteomes" id="UP000005380">
    <property type="component" value="Chromosome"/>
</dbReference>
<evidence type="ECO:0000256" key="1">
    <source>
        <dbReference type="ARBA" id="ARBA00004162"/>
    </source>
</evidence>
<evidence type="ECO:0000313" key="10">
    <source>
        <dbReference type="EMBL" id="AHF02407.1"/>
    </source>
</evidence>
<keyword evidence="8" id="KW-0175">Coiled coil</keyword>
<dbReference type="InterPro" id="IPR050330">
    <property type="entry name" value="Bact_OuterMem_StrucFunc"/>
</dbReference>
<feature type="coiled-coil region" evidence="8">
    <location>
        <begin position="64"/>
        <end position="91"/>
    </location>
</feature>
<dbReference type="InterPro" id="IPR025713">
    <property type="entry name" value="MotB-like_N_dom"/>
</dbReference>
<organism evidence="10 11">
    <name type="scientific">Thiomicrospira aerophila AL3</name>
    <dbReference type="NCBI Taxonomy" id="717772"/>
    <lineage>
        <taxon>Bacteria</taxon>
        <taxon>Pseudomonadati</taxon>
        <taxon>Pseudomonadota</taxon>
        <taxon>Gammaproteobacteria</taxon>
        <taxon>Thiotrichales</taxon>
        <taxon>Piscirickettsiaceae</taxon>
        <taxon>Thiomicrospira</taxon>
    </lineage>
</organism>
<evidence type="ECO:0000256" key="6">
    <source>
        <dbReference type="ARBA" id="ARBA00023136"/>
    </source>
</evidence>
<evidence type="ECO:0000256" key="4">
    <source>
        <dbReference type="ARBA" id="ARBA00022692"/>
    </source>
</evidence>
<reference evidence="10 11" key="1">
    <citation type="submission" date="2013-12" db="EMBL/GenBank/DDBJ databases">
        <authorList>
            <consortium name="DOE Joint Genome Institute"/>
            <person name="Kappler U."/>
            <person name="Huntemann M."/>
            <person name="Han J."/>
            <person name="Chen A."/>
            <person name="Kyrpides N."/>
            <person name="Mavromatis K."/>
            <person name="Markowitz V."/>
            <person name="Palaniappan K."/>
            <person name="Ivanova N."/>
            <person name="Schaumberg A."/>
            <person name="Pati A."/>
            <person name="Liolios K."/>
            <person name="Nordberg H.P."/>
            <person name="Cantor M.N."/>
            <person name="Hua S.X."/>
            <person name="Woyke T."/>
        </authorList>
    </citation>
    <scope>NUCLEOTIDE SEQUENCE [LARGE SCALE GENOMIC DNA]</scope>
    <source>
        <strain evidence="11">AL2</strain>
    </source>
</reference>
<keyword evidence="11" id="KW-1185">Reference proteome</keyword>
<dbReference type="Gene3D" id="3.30.1330.60">
    <property type="entry name" value="OmpA-like domain"/>
    <property type="match status" value="1"/>
</dbReference>
<protein>
    <recommendedName>
        <fullName evidence="9">OmpA-like domain-containing protein</fullName>
    </recommendedName>
</protein>
<keyword evidence="3" id="KW-1003">Cell membrane</keyword>
<dbReference type="OrthoDB" id="9815217at2"/>
<keyword evidence="6 7" id="KW-0472">Membrane</keyword>
<dbReference type="GO" id="GO:0005886">
    <property type="term" value="C:plasma membrane"/>
    <property type="evidence" value="ECO:0007669"/>
    <property type="project" value="UniProtKB-SubCell"/>
</dbReference>
<dbReference type="KEGG" id="tao:THIAE_10395"/>
<dbReference type="SUPFAM" id="SSF103088">
    <property type="entry name" value="OmpA-like"/>
    <property type="match status" value="1"/>
</dbReference>
<dbReference type="Pfam" id="PF13677">
    <property type="entry name" value="MotB_plug"/>
    <property type="match status" value="1"/>
</dbReference>